<evidence type="ECO:0000256" key="13">
    <source>
        <dbReference type="RuleBase" id="RU000461"/>
    </source>
</evidence>
<keyword evidence="11 14" id="KW-0472">Membrane</keyword>
<dbReference type="InterPro" id="IPR036396">
    <property type="entry name" value="Cyt_P450_sf"/>
</dbReference>
<dbReference type="Gene3D" id="1.10.630.10">
    <property type="entry name" value="Cytochrome P450"/>
    <property type="match status" value="2"/>
</dbReference>
<dbReference type="PANTHER" id="PTHR47953:SF19">
    <property type="entry name" value="OS06G0641600 PROTEIN"/>
    <property type="match status" value="1"/>
</dbReference>
<keyword evidence="9 12" id="KW-0408">Iron</keyword>
<keyword evidence="4 12" id="KW-0349">Heme</keyword>
<dbReference type="AlphaFoldDB" id="A0A438K0S6"/>
<dbReference type="Pfam" id="PF00067">
    <property type="entry name" value="p450"/>
    <property type="match status" value="2"/>
</dbReference>
<comment type="similarity">
    <text evidence="3 13">Belongs to the cytochrome P450 family.</text>
</comment>
<evidence type="ECO:0000256" key="6">
    <source>
        <dbReference type="ARBA" id="ARBA00022723"/>
    </source>
</evidence>
<gene>
    <name evidence="15" type="primary">CYP71D11_1</name>
    <name evidence="15" type="ORF">CK203_011898</name>
</gene>
<dbReference type="GO" id="GO:0016020">
    <property type="term" value="C:membrane"/>
    <property type="evidence" value="ECO:0007669"/>
    <property type="project" value="UniProtKB-SubCell"/>
</dbReference>
<dbReference type="PANTHER" id="PTHR47953">
    <property type="entry name" value="OS08G0105600 PROTEIN"/>
    <property type="match status" value="1"/>
</dbReference>
<evidence type="ECO:0000256" key="12">
    <source>
        <dbReference type="PIRSR" id="PIRSR602401-1"/>
    </source>
</evidence>
<keyword evidence="6 12" id="KW-0479">Metal-binding</keyword>
<accession>A0A438K0S6</accession>
<dbReference type="Proteomes" id="UP000288805">
    <property type="component" value="Unassembled WGS sequence"/>
</dbReference>
<evidence type="ECO:0000256" key="11">
    <source>
        <dbReference type="ARBA" id="ARBA00023136"/>
    </source>
</evidence>
<dbReference type="GO" id="GO:0016705">
    <property type="term" value="F:oxidoreductase activity, acting on paired donors, with incorporation or reduction of molecular oxygen"/>
    <property type="evidence" value="ECO:0007669"/>
    <property type="project" value="InterPro"/>
</dbReference>
<proteinExistence type="inferred from homology"/>
<protein>
    <submittedName>
        <fullName evidence="15">Cytochrome P450 71D11</fullName>
    </submittedName>
</protein>
<dbReference type="PROSITE" id="PS00086">
    <property type="entry name" value="CYTOCHROME_P450"/>
    <property type="match status" value="1"/>
</dbReference>
<evidence type="ECO:0000313" key="15">
    <source>
        <dbReference type="EMBL" id="RVX14778.1"/>
    </source>
</evidence>
<dbReference type="InterPro" id="IPR017972">
    <property type="entry name" value="Cyt_P450_CS"/>
</dbReference>
<name>A0A438K0S6_VITVI</name>
<dbReference type="PRINTS" id="PR00463">
    <property type="entry name" value="EP450I"/>
</dbReference>
<dbReference type="EMBL" id="QGNW01000020">
    <property type="protein sequence ID" value="RVX14778.1"/>
    <property type="molecule type" value="Genomic_DNA"/>
</dbReference>
<evidence type="ECO:0000313" key="16">
    <source>
        <dbReference type="Proteomes" id="UP000288805"/>
    </source>
</evidence>
<dbReference type="GO" id="GO:0020037">
    <property type="term" value="F:heme binding"/>
    <property type="evidence" value="ECO:0007669"/>
    <property type="project" value="InterPro"/>
</dbReference>
<evidence type="ECO:0000256" key="9">
    <source>
        <dbReference type="ARBA" id="ARBA00023004"/>
    </source>
</evidence>
<feature type="transmembrane region" description="Helical" evidence="14">
    <location>
        <begin position="6"/>
        <end position="22"/>
    </location>
</feature>
<keyword evidence="7 14" id="KW-1133">Transmembrane helix</keyword>
<dbReference type="SUPFAM" id="SSF48264">
    <property type="entry name" value="Cytochrome P450"/>
    <property type="match status" value="1"/>
</dbReference>
<dbReference type="GO" id="GO:0005506">
    <property type="term" value="F:iron ion binding"/>
    <property type="evidence" value="ECO:0007669"/>
    <property type="project" value="InterPro"/>
</dbReference>
<evidence type="ECO:0000256" key="10">
    <source>
        <dbReference type="ARBA" id="ARBA00023033"/>
    </source>
</evidence>
<evidence type="ECO:0000256" key="8">
    <source>
        <dbReference type="ARBA" id="ARBA00023002"/>
    </source>
</evidence>
<dbReference type="InterPro" id="IPR001128">
    <property type="entry name" value="Cyt_P450"/>
</dbReference>
<evidence type="ECO:0000256" key="3">
    <source>
        <dbReference type="ARBA" id="ARBA00010617"/>
    </source>
</evidence>
<comment type="subcellular location">
    <subcellularLocation>
        <location evidence="2">Membrane</location>
        <topology evidence="2">Single-pass membrane protein</topology>
    </subcellularLocation>
</comment>
<comment type="cofactor">
    <cofactor evidence="1 12">
        <name>heme</name>
        <dbReference type="ChEBI" id="CHEBI:30413"/>
    </cofactor>
</comment>
<evidence type="ECO:0000256" key="4">
    <source>
        <dbReference type="ARBA" id="ARBA00022617"/>
    </source>
</evidence>
<dbReference type="InterPro" id="IPR002401">
    <property type="entry name" value="Cyt_P450_E_grp-I"/>
</dbReference>
<evidence type="ECO:0000256" key="2">
    <source>
        <dbReference type="ARBA" id="ARBA00004167"/>
    </source>
</evidence>
<evidence type="ECO:0000256" key="14">
    <source>
        <dbReference type="SAM" id="Phobius"/>
    </source>
</evidence>
<dbReference type="InterPro" id="IPR052306">
    <property type="entry name" value="CYP450_71D"/>
</dbReference>
<comment type="caution">
    <text evidence="15">The sequence shown here is derived from an EMBL/GenBank/DDBJ whole genome shotgun (WGS) entry which is preliminary data.</text>
</comment>
<evidence type="ECO:0000256" key="5">
    <source>
        <dbReference type="ARBA" id="ARBA00022692"/>
    </source>
</evidence>
<organism evidence="15 16">
    <name type="scientific">Vitis vinifera</name>
    <name type="common">Grape</name>
    <dbReference type="NCBI Taxonomy" id="29760"/>
    <lineage>
        <taxon>Eukaryota</taxon>
        <taxon>Viridiplantae</taxon>
        <taxon>Streptophyta</taxon>
        <taxon>Embryophyta</taxon>
        <taxon>Tracheophyta</taxon>
        <taxon>Spermatophyta</taxon>
        <taxon>Magnoliopsida</taxon>
        <taxon>eudicotyledons</taxon>
        <taxon>Gunneridae</taxon>
        <taxon>Pentapetalae</taxon>
        <taxon>rosids</taxon>
        <taxon>Vitales</taxon>
        <taxon>Vitaceae</taxon>
        <taxon>Viteae</taxon>
        <taxon>Vitis</taxon>
    </lineage>
</organism>
<sequence length="417" mass="47095">MELHFPSFHILSAFILFLVVVLRTQKRSKTGSLTPNLPPGPWKLPLVGNIHQLVGSLPHHALRDLAKKYGPLMHLQLGEVSTIVVSSSEIAKEINLLNTGSPINLTEKTFASICAITTRAAFGKKCKYQETFISVLLETIKLAGGFNVGDIFPSFKSLHLISGMRPKLEKLHQEADKILENIIHEHKARGGTTKIDKDGPDEDLVDVLLKFHEDHGDHAFSLTTDNIKAVLLDIFGAGSEPSSTTIDFAMSEMMRNPRIMRKAQEEVRRIFDRKEEIDEMGIQELKFLKEKCEIDGHEIPVKSKIIVNAWAIGRDPKHWTEPESFNPERFLDSSIDYKGTNFEYIPFGAGRRICPGILFGLASVELLLAKLLYHFDWKLPNGMKQQDLDMTEVFGLAVRRKEDLYLIPTAYYPLSHE</sequence>
<keyword evidence="5 14" id="KW-0812">Transmembrane</keyword>
<dbReference type="FunFam" id="1.10.630.10:FF:000146">
    <property type="entry name" value="Os06g0641800 protein"/>
    <property type="match status" value="1"/>
</dbReference>
<keyword evidence="8 13" id="KW-0560">Oxidoreductase</keyword>
<feature type="binding site" description="axial binding residue" evidence="12">
    <location>
        <position position="354"/>
    </location>
    <ligand>
        <name>heme</name>
        <dbReference type="ChEBI" id="CHEBI:30413"/>
    </ligand>
    <ligandPart>
        <name>Fe</name>
        <dbReference type="ChEBI" id="CHEBI:18248"/>
    </ligandPart>
</feature>
<evidence type="ECO:0000256" key="1">
    <source>
        <dbReference type="ARBA" id="ARBA00001971"/>
    </source>
</evidence>
<evidence type="ECO:0000256" key="7">
    <source>
        <dbReference type="ARBA" id="ARBA00022989"/>
    </source>
</evidence>
<keyword evidence="10 13" id="KW-0503">Monooxygenase</keyword>
<dbReference type="GO" id="GO:0004497">
    <property type="term" value="F:monooxygenase activity"/>
    <property type="evidence" value="ECO:0007669"/>
    <property type="project" value="UniProtKB-KW"/>
</dbReference>
<reference evidence="15 16" key="1">
    <citation type="journal article" date="2018" name="PLoS Genet.">
        <title>Population sequencing reveals clonal diversity and ancestral inbreeding in the grapevine cultivar Chardonnay.</title>
        <authorList>
            <person name="Roach M.J."/>
            <person name="Johnson D.L."/>
            <person name="Bohlmann J."/>
            <person name="van Vuuren H.J."/>
            <person name="Jones S.J."/>
            <person name="Pretorius I.S."/>
            <person name="Schmidt S.A."/>
            <person name="Borneman A.R."/>
        </authorList>
    </citation>
    <scope>NUCLEOTIDE SEQUENCE [LARGE SCALE GENOMIC DNA]</scope>
    <source>
        <strain evidence="16">cv. Chardonnay</strain>
        <tissue evidence="15">Leaf</tissue>
    </source>
</reference>